<dbReference type="SUPFAM" id="SSF54001">
    <property type="entry name" value="Cysteine proteinases"/>
    <property type="match status" value="1"/>
</dbReference>
<dbReference type="Proteomes" id="UP001165667">
    <property type="component" value="Unassembled WGS sequence"/>
</dbReference>
<name>A0AA41YY17_9HYPH</name>
<evidence type="ECO:0000256" key="4">
    <source>
        <dbReference type="ARBA" id="ARBA00022807"/>
    </source>
</evidence>
<dbReference type="RefSeq" id="WP_282587047.1">
    <property type="nucleotide sequence ID" value="NZ_JAMOIM010000017.1"/>
</dbReference>
<comment type="caution">
    <text evidence="6">The sequence shown here is derived from an EMBL/GenBank/DDBJ whole genome shotgun (WGS) entry which is preliminary data.</text>
</comment>
<dbReference type="PROSITE" id="PS51935">
    <property type="entry name" value="NLPC_P60"/>
    <property type="match status" value="1"/>
</dbReference>
<dbReference type="AlphaFoldDB" id="A0AA41YY17"/>
<dbReference type="GO" id="GO:0006508">
    <property type="term" value="P:proteolysis"/>
    <property type="evidence" value="ECO:0007669"/>
    <property type="project" value="UniProtKB-KW"/>
</dbReference>
<gene>
    <name evidence="6" type="ORF">M8523_21890</name>
</gene>
<reference evidence="6" key="1">
    <citation type="submission" date="2022-05" db="EMBL/GenBank/DDBJ databases">
        <authorList>
            <person name="Pankratov T."/>
        </authorList>
    </citation>
    <scope>NUCLEOTIDE SEQUENCE</scope>
    <source>
        <strain evidence="6">BP6-180914</strain>
    </source>
</reference>
<evidence type="ECO:0000256" key="2">
    <source>
        <dbReference type="ARBA" id="ARBA00022670"/>
    </source>
</evidence>
<evidence type="ECO:0000259" key="5">
    <source>
        <dbReference type="PROSITE" id="PS51935"/>
    </source>
</evidence>
<sequence length="280" mass="30043">MTTGFDRRITPARPDRAAAHLKGQVEAATFVEGTPRSVIAASAPLRREPRLDCSLDTEALRGERVMVYEESSEGWAWVQLLRDQYCGYLPSDMLGALETSTHQVTALRTLVFPGPDLKLPIVGALTLGSRLPVAEIVGKYARVPDGFVPLGHLGALDMIEPDPVSVAERFLGVPYLWGGKTSLGLDCSGLVQVALAAAARSAPRDSDMQASELGEALALDATLRRGDLVFWPGHVGLMRDAETLLHANAHAMMVSSEPLAEARARIQASTGVLVSAIRRL</sequence>
<dbReference type="InterPro" id="IPR000064">
    <property type="entry name" value="NLP_P60_dom"/>
</dbReference>
<dbReference type="Gene3D" id="2.30.30.40">
    <property type="entry name" value="SH3 Domains"/>
    <property type="match status" value="1"/>
</dbReference>
<dbReference type="Pfam" id="PF00877">
    <property type="entry name" value="NLPC_P60"/>
    <property type="match status" value="1"/>
</dbReference>
<proteinExistence type="inferred from homology"/>
<protein>
    <submittedName>
        <fullName evidence="6">C40 family peptidase</fullName>
    </submittedName>
</protein>
<dbReference type="InterPro" id="IPR041382">
    <property type="entry name" value="SH3_16"/>
</dbReference>
<evidence type="ECO:0000256" key="1">
    <source>
        <dbReference type="ARBA" id="ARBA00007074"/>
    </source>
</evidence>
<evidence type="ECO:0000256" key="3">
    <source>
        <dbReference type="ARBA" id="ARBA00022801"/>
    </source>
</evidence>
<evidence type="ECO:0000313" key="7">
    <source>
        <dbReference type="Proteomes" id="UP001165667"/>
    </source>
</evidence>
<feature type="domain" description="NlpC/P60" evidence="5">
    <location>
        <begin position="157"/>
        <end position="280"/>
    </location>
</feature>
<dbReference type="InterPro" id="IPR038765">
    <property type="entry name" value="Papain-like_cys_pep_sf"/>
</dbReference>
<keyword evidence="3" id="KW-0378">Hydrolase</keyword>
<dbReference type="GO" id="GO:0008234">
    <property type="term" value="F:cysteine-type peptidase activity"/>
    <property type="evidence" value="ECO:0007669"/>
    <property type="project" value="UniProtKB-KW"/>
</dbReference>
<organism evidence="6 7">
    <name type="scientific">Lichenifustis flavocetrariae</name>
    <dbReference type="NCBI Taxonomy" id="2949735"/>
    <lineage>
        <taxon>Bacteria</taxon>
        <taxon>Pseudomonadati</taxon>
        <taxon>Pseudomonadota</taxon>
        <taxon>Alphaproteobacteria</taxon>
        <taxon>Hyphomicrobiales</taxon>
        <taxon>Lichenihabitantaceae</taxon>
        <taxon>Lichenifustis</taxon>
    </lineage>
</organism>
<keyword evidence="4" id="KW-0788">Thiol protease</keyword>
<dbReference type="EMBL" id="JAMOIM010000017">
    <property type="protein sequence ID" value="MCW6510671.1"/>
    <property type="molecule type" value="Genomic_DNA"/>
</dbReference>
<dbReference type="PANTHER" id="PTHR47359:SF3">
    <property type="entry name" value="NLP_P60 DOMAIN-CONTAINING PROTEIN-RELATED"/>
    <property type="match status" value="1"/>
</dbReference>
<accession>A0AA41YY17</accession>
<evidence type="ECO:0000313" key="6">
    <source>
        <dbReference type="EMBL" id="MCW6510671.1"/>
    </source>
</evidence>
<dbReference type="InterPro" id="IPR051794">
    <property type="entry name" value="PG_Endopeptidase_C40"/>
</dbReference>
<dbReference type="PANTHER" id="PTHR47359">
    <property type="entry name" value="PEPTIDOGLYCAN DL-ENDOPEPTIDASE CWLO"/>
    <property type="match status" value="1"/>
</dbReference>
<dbReference type="Pfam" id="PF18348">
    <property type="entry name" value="SH3_16"/>
    <property type="match status" value="1"/>
</dbReference>
<keyword evidence="2" id="KW-0645">Protease</keyword>
<keyword evidence="7" id="KW-1185">Reference proteome</keyword>
<dbReference type="Gene3D" id="3.90.1720.10">
    <property type="entry name" value="endopeptidase domain like (from Nostoc punctiforme)"/>
    <property type="match status" value="1"/>
</dbReference>
<comment type="similarity">
    <text evidence="1">Belongs to the peptidase C40 family.</text>
</comment>